<feature type="signal peptide" evidence="1">
    <location>
        <begin position="1"/>
        <end position="22"/>
    </location>
</feature>
<organism evidence="2 3">
    <name type="scientific">Aquimarina algiphila</name>
    <dbReference type="NCBI Taxonomy" id="2047982"/>
    <lineage>
        <taxon>Bacteria</taxon>
        <taxon>Pseudomonadati</taxon>
        <taxon>Bacteroidota</taxon>
        <taxon>Flavobacteriia</taxon>
        <taxon>Flavobacteriales</taxon>
        <taxon>Flavobacteriaceae</taxon>
        <taxon>Aquimarina</taxon>
    </lineage>
</organism>
<proteinExistence type="predicted"/>
<sequence>MKKYMKNSIFLLQIFLILSCSSDDRSDNNQFLPPSSINYQINLNLPQFNPLKFPGNHLIDRTENGSIKGIIIYNIDDSQYSAFELSDPNHSPNDCSTQTVEGITSTCECDDGNSYNIVTGQQTSGEGQFGLRRYNIRRDGNTLFITN</sequence>
<dbReference type="OrthoDB" id="1201186at2"/>
<evidence type="ECO:0008006" key="4">
    <source>
        <dbReference type="Google" id="ProtNLM"/>
    </source>
</evidence>
<protein>
    <recommendedName>
        <fullName evidence="4">Rieske domain-containing protein</fullName>
    </recommendedName>
</protein>
<name>A0A554VP12_9FLAO</name>
<dbReference type="EMBL" id="VLNR01000009">
    <property type="protein sequence ID" value="TSE10134.1"/>
    <property type="molecule type" value="Genomic_DNA"/>
</dbReference>
<accession>A0A554VP12</accession>
<dbReference type="AlphaFoldDB" id="A0A554VP12"/>
<evidence type="ECO:0000313" key="2">
    <source>
        <dbReference type="EMBL" id="TSE10134.1"/>
    </source>
</evidence>
<gene>
    <name evidence="2" type="ORF">FOF46_05915</name>
</gene>
<reference evidence="2 3" key="1">
    <citation type="submission" date="2019-07" db="EMBL/GenBank/DDBJ databases">
        <title>The draft genome sequence of Aquimarina algiphila M91.</title>
        <authorList>
            <person name="Meng X."/>
        </authorList>
    </citation>
    <scope>NUCLEOTIDE SEQUENCE [LARGE SCALE GENOMIC DNA]</scope>
    <source>
        <strain evidence="2 3">M91</strain>
    </source>
</reference>
<evidence type="ECO:0000256" key="1">
    <source>
        <dbReference type="SAM" id="SignalP"/>
    </source>
</evidence>
<feature type="chain" id="PRO_5021993966" description="Rieske domain-containing protein" evidence="1">
    <location>
        <begin position="23"/>
        <end position="147"/>
    </location>
</feature>
<dbReference type="Proteomes" id="UP000318833">
    <property type="component" value="Unassembled WGS sequence"/>
</dbReference>
<comment type="caution">
    <text evidence="2">The sequence shown here is derived from an EMBL/GenBank/DDBJ whole genome shotgun (WGS) entry which is preliminary data.</text>
</comment>
<keyword evidence="1" id="KW-0732">Signal</keyword>
<keyword evidence="3" id="KW-1185">Reference proteome</keyword>
<dbReference type="PROSITE" id="PS51257">
    <property type="entry name" value="PROKAR_LIPOPROTEIN"/>
    <property type="match status" value="1"/>
</dbReference>
<dbReference type="RefSeq" id="WP_109434480.1">
    <property type="nucleotide sequence ID" value="NZ_CANMIV010000001.1"/>
</dbReference>
<evidence type="ECO:0000313" key="3">
    <source>
        <dbReference type="Proteomes" id="UP000318833"/>
    </source>
</evidence>